<dbReference type="SMART" id="SM00220">
    <property type="entry name" value="S_TKc"/>
    <property type="match status" value="1"/>
</dbReference>
<dbReference type="GO" id="GO:0007094">
    <property type="term" value="P:mitotic spindle assembly checkpoint signaling"/>
    <property type="evidence" value="ECO:0007669"/>
    <property type="project" value="InterPro"/>
</dbReference>
<evidence type="ECO:0000256" key="2">
    <source>
        <dbReference type="ARBA" id="ARBA00022454"/>
    </source>
</evidence>
<dbReference type="SMART" id="SM00777">
    <property type="entry name" value="Mad3_BUB1_I"/>
    <property type="match status" value="1"/>
</dbReference>
<evidence type="ECO:0000256" key="7">
    <source>
        <dbReference type="PROSITE-ProRule" id="PRU10141"/>
    </source>
</evidence>
<dbReference type="FunFam" id="1.25.40.430:FF:000003">
    <property type="entry name" value="Checkpoint serine/threonine-protein kinase BUB1"/>
    <property type="match status" value="1"/>
</dbReference>
<dbReference type="GO" id="GO:0051754">
    <property type="term" value="P:meiotic sister chromatid cohesion, centromeric"/>
    <property type="evidence" value="ECO:0007669"/>
    <property type="project" value="TreeGrafter"/>
</dbReference>
<dbReference type="PROSITE" id="PS51489">
    <property type="entry name" value="BUB1_N"/>
    <property type="match status" value="1"/>
</dbReference>
<keyword evidence="3 7" id="KW-0547">Nucleotide-binding</keyword>
<feature type="domain" description="Protein kinase" evidence="9">
    <location>
        <begin position="1153"/>
        <end position="1491"/>
    </location>
</feature>
<dbReference type="Gene3D" id="1.10.510.10">
    <property type="entry name" value="Transferase(Phosphotransferase) domain 1"/>
    <property type="match status" value="2"/>
</dbReference>
<feature type="region of interest" description="Disordered" evidence="8">
    <location>
        <begin position="285"/>
        <end position="318"/>
    </location>
</feature>
<feature type="binding site" evidence="7">
    <location>
        <position position="1182"/>
    </location>
    <ligand>
        <name>ATP</name>
        <dbReference type="ChEBI" id="CHEBI:30616"/>
    </ligand>
</feature>
<evidence type="ECO:0000256" key="6">
    <source>
        <dbReference type="ARBA" id="ARBA00023328"/>
    </source>
</evidence>
<dbReference type="PROSITE" id="PS00108">
    <property type="entry name" value="PROTEIN_KINASE_ST"/>
    <property type="match status" value="1"/>
</dbReference>
<sequence length="1491" mass="168340">MEQIEVFSQSKENIQPLRHGRVVSQLETALEAQDNPIVYQELIKEQQRYEVLIRSYEGGDPLQLWGEYVSWVEQSFPQGNGRDSKYPQILEKCLTLFKDDANYKQDLRYVKLWLKYIELQANPQEVFQLVHSHGIGTQTSLFYRCWAYHFEIAKDFKHADEVYRLGCTYNAQPKEELDTARATLQMLVGQMMLGYEVQTPVPPLMENRTALAKLNLAGNQTTRVGTVVLNKSPGKLRPLQPSNHRPNKQKSPFRIFGDENAVPDMSGAKADIKHVPRKEEVGKENLLKPGPWTGGNRRHRPSNATTHTIPEHTGHTRPSFQIHQDVDDQQWALPKTIETGNALKSLKVEDDFKCATAIFEPLDPKFKPMYCKNKVAISSPARYSNEFAVHKRNIERHTIDFGQSRGEYNYPFTMVELTQALSQAVSMASGPDDIHYEIARPVGIRMLSIFDTFGIVVPKAIPTTPGRVSPWKIGLPQCHFDLAKFSKSTTPPIIYERSFNELLSNCAQGNKLAAKEASLFLDLNGYVRRGVLGNWHEQWVSTPAQNKLQSIRDGVSWWPSSIRKSRREEVVVRRLRIGLDIAASSSNSSLTRVQHSELHTNENMLSVVPFKLEKEDSKRKYTPEGSLDVFDKENRICGFIDQSSIHSQSFTVNTQEAMNAVRDLWTTPKDYWLPNDARPDFRVQTNSPATRNPRQKLYAIEQPAPAQVLNPVTFPIFSDESSACDPQHSARSSVIPGSILKPSVLSHKVGMPKRRTVAANSAVLDKENVPFPIYCDDEEEVEENDDEAEFGKDRHLQQPKTLGELPFVPSPGMTAEEELSLMGTEDKENQSRGKALMQPPKRRLAGILQPAIDIPLNQQPEESVAMVFSEVSNETCNTQAFSFPLKSSTPFTTDLNKSFPVDTSMIDPDNGVAMVFSEVSNETCNTQAFSFPLKSSTPFTTDLNKSFPVDTSMIDPDNGTISLALHPAIPSRPEEKALEKSGPLQPSTGSDNLSVIMENSREFYKSSSSSGSSAVSSTRRTTFLNSQYPGANSLDKVQETSSCSETGHMPTRRKQRQVENVVSHTSIKDTDIQGKRKVPENPLATNQEEELMKGVGNLVMDSSQLDPFDEVLKERLLTSVGFPQNREQSFFILEATLPRLKISSNINLGNECYTLDRILGEGAYAKVYKASNFNNKKEVALKIQSSSCAWEFYICQEIRSRLGDSPQALSFMLIESAYIFTNYSVLMTKVAPYGNLLSVLNTYRTKTELGRFNLEEVNPHLCGGRVENHSGKTTPVHPTEIRTSLFLSSAVWLNNNQRGQCFNHMVAMFLTVEILRIQEHLMKCHIIHGDIKPDNFLVRSLPSLEDNCPFLELIDFGRSIDMDLFLPGTQFTRVVTTESFQCIEMQTKRPWTYQTDLYGLAGTAHCLLFGDYMKVRRRPCGKWNIETAIPRYSCRPTWELFFSTLLNIESCEQLPDLSKLQELFQEVLLQNVSILKKALNTLKSVVTDSKH</sequence>
<protein>
    <recommendedName>
        <fullName evidence="12">Mitotic checkpoint serine/threonine-protein kinase BUB1</fullName>
    </recommendedName>
</protein>
<dbReference type="PANTHER" id="PTHR14030">
    <property type="entry name" value="MITOTIC CHECKPOINT SERINE/THREONINE-PROTEIN KINASE BUB1"/>
    <property type="match status" value="1"/>
</dbReference>
<dbReference type="InterPro" id="IPR000719">
    <property type="entry name" value="Prot_kinase_dom"/>
</dbReference>
<evidence type="ECO:0000259" key="10">
    <source>
        <dbReference type="PROSITE" id="PS51489"/>
    </source>
</evidence>
<evidence type="ECO:0000313" key="11">
    <source>
        <dbReference type="EMBL" id="CAD7438168.1"/>
    </source>
</evidence>
<name>A0A7R9HW29_9NEOP</name>
<evidence type="ECO:0000256" key="8">
    <source>
        <dbReference type="SAM" id="MobiDB-lite"/>
    </source>
</evidence>
<proteinExistence type="predicted"/>
<dbReference type="Gene3D" id="1.25.40.430">
    <property type="match status" value="1"/>
</dbReference>
<keyword evidence="2" id="KW-0158">Chromosome</keyword>
<dbReference type="GO" id="GO:0005524">
    <property type="term" value="F:ATP binding"/>
    <property type="evidence" value="ECO:0007669"/>
    <property type="project" value="UniProtKB-UniRule"/>
</dbReference>
<dbReference type="InterPro" id="IPR015661">
    <property type="entry name" value="Bub1/Mad3"/>
</dbReference>
<evidence type="ECO:0000256" key="5">
    <source>
        <dbReference type="ARBA" id="ARBA00022840"/>
    </source>
</evidence>
<dbReference type="PROSITE" id="PS50011">
    <property type="entry name" value="PROTEIN_KINASE_DOM"/>
    <property type="match status" value="1"/>
</dbReference>
<accession>A0A7R9HW29</accession>
<dbReference type="Pfam" id="PF00069">
    <property type="entry name" value="Pkinase"/>
    <property type="match status" value="1"/>
</dbReference>
<keyword evidence="5 7" id="KW-0067">ATP-binding</keyword>
<feature type="region of interest" description="Disordered" evidence="8">
    <location>
        <begin position="232"/>
        <end position="254"/>
    </location>
</feature>
<reference evidence="11" key="1">
    <citation type="submission" date="2020-11" db="EMBL/GenBank/DDBJ databases">
        <authorList>
            <person name="Tran Van P."/>
        </authorList>
    </citation>
    <scope>NUCLEOTIDE SEQUENCE</scope>
</reference>
<dbReference type="GO" id="GO:0004672">
    <property type="term" value="F:protein kinase activity"/>
    <property type="evidence" value="ECO:0007669"/>
    <property type="project" value="InterPro"/>
</dbReference>
<evidence type="ECO:0008006" key="12">
    <source>
        <dbReference type="Google" id="ProtNLM"/>
    </source>
</evidence>
<evidence type="ECO:0000259" key="9">
    <source>
        <dbReference type="PROSITE" id="PS50011"/>
    </source>
</evidence>
<organism evidence="11">
    <name type="scientific">Timema bartmani</name>
    <dbReference type="NCBI Taxonomy" id="61472"/>
    <lineage>
        <taxon>Eukaryota</taxon>
        <taxon>Metazoa</taxon>
        <taxon>Ecdysozoa</taxon>
        <taxon>Arthropoda</taxon>
        <taxon>Hexapoda</taxon>
        <taxon>Insecta</taxon>
        <taxon>Pterygota</taxon>
        <taxon>Neoptera</taxon>
        <taxon>Polyneoptera</taxon>
        <taxon>Phasmatodea</taxon>
        <taxon>Timematodea</taxon>
        <taxon>Timematoidea</taxon>
        <taxon>Timematidae</taxon>
        <taxon>Timema</taxon>
    </lineage>
</organism>
<feature type="domain" description="BUB1 N-terminal" evidence="10">
    <location>
        <begin position="49"/>
        <end position="208"/>
    </location>
</feature>
<gene>
    <name evidence="11" type="ORF">TBIB3V08_LOCUS764</name>
</gene>
<dbReference type="InterPro" id="IPR011009">
    <property type="entry name" value="Kinase-like_dom_sf"/>
</dbReference>
<dbReference type="EMBL" id="OD564396">
    <property type="protein sequence ID" value="CAD7438168.1"/>
    <property type="molecule type" value="Genomic_DNA"/>
</dbReference>
<dbReference type="GO" id="GO:0005634">
    <property type="term" value="C:nucleus"/>
    <property type="evidence" value="ECO:0007669"/>
    <property type="project" value="TreeGrafter"/>
</dbReference>
<evidence type="ECO:0000256" key="4">
    <source>
        <dbReference type="ARBA" id="ARBA00022838"/>
    </source>
</evidence>
<evidence type="ECO:0000256" key="3">
    <source>
        <dbReference type="ARBA" id="ARBA00022741"/>
    </source>
</evidence>
<evidence type="ECO:0000256" key="1">
    <source>
        <dbReference type="ARBA" id="ARBA00004629"/>
    </source>
</evidence>
<dbReference type="GO" id="GO:0032991">
    <property type="term" value="C:protein-containing complex"/>
    <property type="evidence" value="ECO:0007669"/>
    <property type="project" value="UniProtKB-ARBA"/>
</dbReference>
<dbReference type="SUPFAM" id="SSF56112">
    <property type="entry name" value="Protein kinase-like (PK-like)"/>
    <property type="match status" value="1"/>
</dbReference>
<feature type="region of interest" description="Disordered" evidence="8">
    <location>
        <begin position="780"/>
        <end position="811"/>
    </location>
</feature>
<comment type="subcellular location">
    <subcellularLocation>
        <location evidence="1">Chromosome</location>
        <location evidence="1">Centromere</location>
        <location evidence="1">Kinetochore</location>
    </subcellularLocation>
</comment>
<dbReference type="InterPro" id="IPR008271">
    <property type="entry name" value="Ser/Thr_kinase_AS"/>
</dbReference>
<dbReference type="Pfam" id="PF08311">
    <property type="entry name" value="Mad3_BUB1_I"/>
    <property type="match status" value="1"/>
</dbReference>
<keyword evidence="4" id="KW-0995">Kinetochore</keyword>
<dbReference type="PROSITE" id="PS00107">
    <property type="entry name" value="PROTEIN_KINASE_ATP"/>
    <property type="match status" value="1"/>
</dbReference>
<dbReference type="GO" id="GO:0000776">
    <property type="term" value="C:kinetochore"/>
    <property type="evidence" value="ECO:0007669"/>
    <property type="project" value="UniProtKB-KW"/>
</dbReference>
<dbReference type="InterPro" id="IPR017441">
    <property type="entry name" value="Protein_kinase_ATP_BS"/>
</dbReference>
<keyword evidence="6" id="KW-0137">Centromere</keyword>
<feature type="region of interest" description="Disordered" evidence="8">
    <location>
        <begin position="1025"/>
        <end position="1072"/>
    </location>
</feature>
<dbReference type="InterPro" id="IPR013212">
    <property type="entry name" value="Mad3/Bub1_I"/>
</dbReference>
<dbReference type="PANTHER" id="PTHR14030:SF4">
    <property type="entry name" value="BUB1 KINASE, ISOFORM A-RELATED"/>
    <property type="match status" value="1"/>
</dbReference>